<evidence type="ECO:0000256" key="7">
    <source>
        <dbReference type="ARBA" id="ARBA00023054"/>
    </source>
</evidence>
<organism evidence="13 14">
    <name type="scientific">Pycnococcus provasolii</name>
    <dbReference type="NCBI Taxonomy" id="41880"/>
    <lineage>
        <taxon>Eukaryota</taxon>
        <taxon>Viridiplantae</taxon>
        <taxon>Chlorophyta</taxon>
        <taxon>Pseudoscourfieldiophyceae</taxon>
        <taxon>Pseudoscourfieldiales</taxon>
        <taxon>Pycnococcaceae</taxon>
        <taxon>Pycnococcus</taxon>
    </lineage>
</organism>
<dbReference type="GO" id="GO:0005524">
    <property type="term" value="F:ATP binding"/>
    <property type="evidence" value="ECO:0007669"/>
    <property type="project" value="UniProtKB-KW"/>
</dbReference>
<dbReference type="InterPro" id="IPR001650">
    <property type="entry name" value="Helicase_C-like"/>
</dbReference>
<reference evidence="13" key="1">
    <citation type="submission" date="2020-10" db="EMBL/GenBank/DDBJ databases">
        <title>Unveiling of a novel bifunctional photoreceptor, Dualchrome1, isolated from a cosmopolitan green alga.</title>
        <authorList>
            <person name="Suzuki S."/>
            <person name="Kawachi M."/>
        </authorList>
    </citation>
    <scope>NUCLEOTIDE SEQUENCE</scope>
    <source>
        <strain evidence="13">NIES 2893</strain>
    </source>
</reference>
<comment type="subcellular location">
    <subcellularLocation>
        <location evidence="1">Nucleus</location>
    </subcellularLocation>
</comment>
<proteinExistence type="inferred from homology"/>
<feature type="compositionally biased region" description="Acidic residues" evidence="10">
    <location>
        <begin position="1145"/>
        <end position="1159"/>
    </location>
</feature>
<comment type="caution">
    <text evidence="13">The sequence shown here is derived from an EMBL/GenBank/DDBJ whole genome shotgun (WGS) entry which is preliminary data.</text>
</comment>
<dbReference type="InterPro" id="IPR000330">
    <property type="entry name" value="SNF2_N"/>
</dbReference>
<feature type="region of interest" description="Disordered" evidence="10">
    <location>
        <begin position="1"/>
        <end position="35"/>
    </location>
</feature>
<keyword evidence="6" id="KW-0067">ATP-binding</keyword>
<dbReference type="FunFam" id="3.40.50.10810:FF:000015">
    <property type="entry name" value="lymphoid-specific helicase isoform X1"/>
    <property type="match status" value="1"/>
</dbReference>
<evidence type="ECO:0000259" key="11">
    <source>
        <dbReference type="PROSITE" id="PS51192"/>
    </source>
</evidence>
<dbReference type="AlphaFoldDB" id="A0A830HKS8"/>
<dbReference type="Pfam" id="PF00271">
    <property type="entry name" value="Helicase_C"/>
    <property type="match status" value="1"/>
</dbReference>
<feature type="compositionally biased region" description="Basic and acidic residues" evidence="10">
    <location>
        <begin position="1205"/>
        <end position="1219"/>
    </location>
</feature>
<evidence type="ECO:0000256" key="6">
    <source>
        <dbReference type="ARBA" id="ARBA00022840"/>
    </source>
</evidence>
<dbReference type="GO" id="GO:0005634">
    <property type="term" value="C:nucleus"/>
    <property type="evidence" value="ECO:0007669"/>
    <property type="project" value="UniProtKB-SubCell"/>
</dbReference>
<dbReference type="GO" id="GO:0016787">
    <property type="term" value="F:hydrolase activity"/>
    <property type="evidence" value="ECO:0007669"/>
    <property type="project" value="UniProtKB-KW"/>
</dbReference>
<dbReference type="Gene3D" id="3.40.50.300">
    <property type="entry name" value="P-loop containing nucleotide triphosphate hydrolases"/>
    <property type="match status" value="1"/>
</dbReference>
<evidence type="ECO:0000256" key="8">
    <source>
        <dbReference type="ARBA" id="ARBA00023242"/>
    </source>
</evidence>
<dbReference type="SMART" id="SM01314">
    <property type="entry name" value="SnAC"/>
    <property type="match status" value="1"/>
</dbReference>
<evidence type="ECO:0000256" key="1">
    <source>
        <dbReference type="ARBA" id="ARBA00004123"/>
    </source>
</evidence>
<dbReference type="GO" id="GO:0042393">
    <property type="term" value="F:histone binding"/>
    <property type="evidence" value="ECO:0007669"/>
    <property type="project" value="InterPro"/>
</dbReference>
<accession>A0A830HKS8</accession>
<dbReference type="InterPro" id="IPR038718">
    <property type="entry name" value="SNF2-like_sf"/>
</dbReference>
<gene>
    <name evidence="13" type="ORF">PPROV_000622000</name>
</gene>
<feature type="domain" description="Helicase C-terminal" evidence="12">
    <location>
        <begin position="904"/>
        <end position="1066"/>
    </location>
</feature>
<evidence type="ECO:0000256" key="10">
    <source>
        <dbReference type="SAM" id="MobiDB-lite"/>
    </source>
</evidence>
<dbReference type="Gene3D" id="3.40.50.10810">
    <property type="entry name" value="Tandem AAA-ATPase domain"/>
    <property type="match status" value="1"/>
</dbReference>
<dbReference type="Pfam" id="PF14619">
    <property type="entry name" value="SnAC"/>
    <property type="match status" value="1"/>
</dbReference>
<dbReference type="GO" id="GO:0004386">
    <property type="term" value="F:helicase activity"/>
    <property type="evidence" value="ECO:0007669"/>
    <property type="project" value="UniProtKB-KW"/>
</dbReference>
<feature type="compositionally biased region" description="Basic and acidic residues" evidence="10">
    <location>
        <begin position="1182"/>
        <end position="1198"/>
    </location>
</feature>
<dbReference type="PROSITE" id="PS51194">
    <property type="entry name" value="HELICASE_CTER"/>
    <property type="match status" value="1"/>
</dbReference>
<keyword evidence="8" id="KW-0539">Nucleus</keyword>
<dbReference type="InterPro" id="IPR029295">
    <property type="entry name" value="SnAC"/>
</dbReference>
<feature type="region of interest" description="Disordered" evidence="10">
    <location>
        <begin position="1142"/>
        <end position="1256"/>
    </location>
</feature>
<feature type="domain" description="Helicase ATP-binding" evidence="11">
    <location>
        <begin position="590"/>
        <end position="760"/>
    </location>
</feature>
<dbReference type="OrthoDB" id="5857104at2759"/>
<name>A0A830HKS8_9CHLO</name>
<keyword evidence="4" id="KW-0378">Hydrolase</keyword>
<evidence type="ECO:0000256" key="4">
    <source>
        <dbReference type="ARBA" id="ARBA00022801"/>
    </source>
</evidence>
<feature type="coiled-coil region" evidence="9">
    <location>
        <begin position="329"/>
        <end position="388"/>
    </location>
</feature>
<evidence type="ECO:0000313" key="14">
    <source>
        <dbReference type="Proteomes" id="UP000660262"/>
    </source>
</evidence>
<dbReference type="EMBL" id="BNJQ01000017">
    <property type="protein sequence ID" value="GHP07478.1"/>
    <property type="molecule type" value="Genomic_DNA"/>
</dbReference>
<protein>
    <submittedName>
        <fullName evidence="13">Uncharacterized protein</fullName>
    </submittedName>
</protein>
<dbReference type="InterPro" id="IPR014001">
    <property type="entry name" value="Helicase_ATP-bd"/>
</dbReference>
<dbReference type="PANTHER" id="PTHR10799">
    <property type="entry name" value="SNF2/RAD54 HELICASE FAMILY"/>
    <property type="match status" value="1"/>
</dbReference>
<dbReference type="PROSITE" id="PS51192">
    <property type="entry name" value="HELICASE_ATP_BIND_1"/>
    <property type="match status" value="1"/>
</dbReference>
<evidence type="ECO:0000256" key="2">
    <source>
        <dbReference type="ARBA" id="ARBA00007025"/>
    </source>
</evidence>
<keyword evidence="7 9" id="KW-0175">Coiled coil</keyword>
<keyword evidence="3" id="KW-0547">Nucleotide-binding</keyword>
<evidence type="ECO:0000256" key="5">
    <source>
        <dbReference type="ARBA" id="ARBA00022806"/>
    </source>
</evidence>
<evidence type="ECO:0000313" key="13">
    <source>
        <dbReference type="EMBL" id="GHP07478.1"/>
    </source>
</evidence>
<dbReference type="InterPro" id="IPR049730">
    <property type="entry name" value="SNF2/RAD54-like_C"/>
</dbReference>
<dbReference type="SMART" id="SM00490">
    <property type="entry name" value="HELICc"/>
    <property type="match status" value="1"/>
</dbReference>
<dbReference type="SUPFAM" id="SSF52540">
    <property type="entry name" value="P-loop containing nucleoside triphosphate hydrolases"/>
    <property type="match status" value="2"/>
</dbReference>
<evidence type="ECO:0000256" key="3">
    <source>
        <dbReference type="ARBA" id="ARBA00022741"/>
    </source>
</evidence>
<evidence type="ECO:0000259" key="12">
    <source>
        <dbReference type="PROSITE" id="PS51194"/>
    </source>
</evidence>
<dbReference type="CDD" id="cd18793">
    <property type="entry name" value="SF2_C_SNF"/>
    <property type="match status" value="1"/>
</dbReference>
<dbReference type="Pfam" id="PF00176">
    <property type="entry name" value="SNF2-rel_dom"/>
    <property type="match status" value="1"/>
</dbReference>
<evidence type="ECO:0000256" key="9">
    <source>
        <dbReference type="SAM" id="Coils"/>
    </source>
</evidence>
<feature type="coiled-coil region" evidence="9">
    <location>
        <begin position="48"/>
        <end position="75"/>
    </location>
</feature>
<dbReference type="InterPro" id="IPR027417">
    <property type="entry name" value="P-loop_NTPase"/>
</dbReference>
<keyword evidence="14" id="KW-1185">Reference proteome</keyword>
<dbReference type="SMART" id="SM00487">
    <property type="entry name" value="DEXDc"/>
    <property type="match status" value="1"/>
</dbReference>
<sequence>MVDVVDAAPNDVGIPTSEGKHEQPAAAAAADGSAPPQSNLLLQRLHAVKSALKTIDAAKKEYEMLQQQQTAVTDTDNMMMDTSDEDAAIDPPNLAAAAHPRVALIHGSAQNPSPNLLPRTTPEALRAIDAAIERATAAAAAAKTTTTAAAAPAAVAADISPAQAKQIRAQQIALSLIQRNVAVPAHILQVARGGAHAAAPAHQPPPPLPPSFQEELLRRTQTRHDRRCSELDALPLEHITPEARLAALNERKALQLVEMQRRVRSHVLVEKRLLQDIRVTSLFDWRAFRRSAPMPAGDDRHLGALHGGLVALDAAAMAGTPPPNVAKAIAEKEAKVRAETEQREAQRKKQEYLEATLRLQHQQRQMAVAQAIARKQELERQRREVCALAEVVRLRRKFMNDIVNQQRDFRDARFKTARLRKARYEAVEQFHKRAKNARTREEAARLKALRADNMEEYIKMAKAAKNQRVNDLLGKTDAILVKLGAAVEAQRAAVESSKQSGIEMLDPIDVPPPGAGMHPMIGGPSPVKSPDKAAGDDGKGADGINDTDFIGQKQYHNAVHRDAEKVERQPEMLRGGELRPYQLVGLQWMVSLYINNLNGILADEMGLGKTIQTISFIAYLMEYKENRGPFLIVAPKAVLPNWRNEFMHWLPQEDTGCVAVLYDGNNEERKAIRANEMSDAAFNVVLTHYDLIMRDRSVLQKIDWEYIIIDEGHRLKNSDSKLAAILQSKYSFKHRMLLTGTPIQNNLHELWSLLNFILPSVFQSSGSFDEWFAAPFKGQQDDVALTEEEQLLVINRLHQVIRPFLLRRKKAEVEKDLPDKVTQIIKCDMSYWQKHYYTQIVEGGGLHFGDSKRKTALMNTAVQLRKVCNHPYLFDDLQPDSGMHTMFQERDPKELTRAAGKFDMLERVLFKLKKGGHRVLLFSQMTKNLNIIEEFLQHAGYQYLRLDGATKTDDRGQMLQQFNQKDSNKFIFLLSTRAGGLGLNLQTADTVILFDSDWNPQMDAQAEDRAHRIGQKRQVLVLIFVSASTIEEDILERAHEKRKIDRQVIQAGMFNDKANAGERKEMLEAAIKDSGGIMEKVLDIPDDEQMNRLISRDDDEFEMFMKIDADRDAEEKKKHGGKLPPRLLTKEELPEWVLSTKLGEADEAEEEEAQEEEEFTATGRRSRKSKSNVTYVELTDQQFERAVERGDYEETMEKKSKKTLAIREKRSREAADKKPAAPPPDGDDEDGDAEPPTTTSKRPRRSGSRQEVRFSE</sequence>
<comment type="similarity">
    <text evidence="2">Belongs to the SNF2/RAD54 helicase family.</text>
</comment>
<dbReference type="Proteomes" id="UP000660262">
    <property type="component" value="Unassembled WGS sequence"/>
</dbReference>
<keyword evidence="5" id="KW-0347">Helicase</keyword>